<reference evidence="1" key="1">
    <citation type="submission" date="2014-09" db="EMBL/GenBank/DDBJ databases">
        <authorList>
            <person name="Magalhaes I.L.F."/>
            <person name="Oliveira U."/>
            <person name="Santos F.R."/>
            <person name="Vidigal T.H.D.A."/>
            <person name="Brescovit A.D."/>
            <person name="Santos A.J."/>
        </authorList>
    </citation>
    <scope>NUCLEOTIDE SEQUENCE</scope>
    <source>
        <tissue evidence="1">Shoot tissue taken approximately 20 cm above the soil surface</tissue>
    </source>
</reference>
<sequence>MSSRSSTQASSRSSRPPSWTSSWLQTTWASRGCWT</sequence>
<evidence type="ECO:0000313" key="1">
    <source>
        <dbReference type="EMBL" id="JAD58521.1"/>
    </source>
</evidence>
<name>A0A0A9B580_ARUDO</name>
<proteinExistence type="predicted"/>
<reference evidence="1" key="2">
    <citation type="journal article" date="2015" name="Data Brief">
        <title>Shoot transcriptome of the giant reed, Arundo donax.</title>
        <authorList>
            <person name="Barrero R.A."/>
            <person name="Guerrero F.D."/>
            <person name="Moolhuijzen P."/>
            <person name="Goolsby J.A."/>
            <person name="Tidwell J."/>
            <person name="Bellgard S.E."/>
            <person name="Bellgard M.I."/>
        </authorList>
    </citation>
    <scope>NUCLEOTIDE SEQUENCE</scope>
    <source>
        <tissue evidence="1">Shoot tissue taken approximately 20 cm above the soil surface</tissue>
    </source>
</reference>
<dbReference type="AlphaFoldDB" id="A0A0A9B580"/>
<protein>
    <submittedName>
        <fullName evidence="1">Skp1, putative</fullName>
    </submittedName>
</protein>
<dbReference type="EMBL" id="GBRH01239374">
    <property type="protein sequence ID" value="JAD58521.1"/>
    <property type="molecule type" value="Transcribed_RNA"/>
</dbReference>
<accession>A0A0A9B580</accession>
<organism evidence="1">
    <name type="scientific">Arundo donax</name>
    <name type="common">Giant reed</name>
    <name type="synonym">Donax arundinaceus</name>
    <dbReference type="NCBI Taxonomy" id="35708"/>
    <lineage>
        <taxon>Eukaryota</taxon>
        <taxon>Viridiplantae</taxon>
        <taxon>Streptophyta</taxon>
        <taxon>Embryophyta</taxon>
        <taxon>Tracheophyta</taxon>
        <taxon>Spermatophyta</taxon>
        <taxon>Magnoliopsida</taxon>
        <taxon>Liliopsida</taxon>
        <taxon>Poales</taxon>
        <taxon>Poaceae</taxon>
        <taxon>PACMAD clade</taxon>
        <taxon>Arundinoideae</taxon>
        <taxon>Arundineae</taxon>
        <taxon>Arundo</taxon>
    </lineage>
</organism>